<dbReference type="InterPro" id="IPR000086">
    <property type="entry name" value="NUDIX_hydrolase_dom"/>
</dbReference>
<dbReference type="PROSITE" id="PS00893">
    <property type="entry name" value="NUDIX_BOX"/>
    <property type="match status" value="1"/>
</dbReference>
<evidence type="ECO:0000256" key="1">
    <source>
        <dbReference type="ARBA" id="ARBA00001946"/>
    </source>
</evidence>
<dbReference type="Gene3D" id="3.90.79.10">
    <property type="entry name" value="Nucleoside Triphosphate Pyrophosphohydrolase"/>
    <property type="match status" value="1"/>
</dbReference>
<dbReference type="CDD" id="cd04673">
    <property type="entry name" value="NUDIX_ADPRase"/>
    <property type="match status" value="1"/>
</dbReference>
<dbReference type="STRING" id="34002.SAMN04489859_100298"/>
<dbReference type="Pfam" id="PF00293">
    <property type="entry name" value="NUDIX"/>
    <property type="match status" value="1"/>
</dbReference>
<accession>A0A1H8EIJ2</accession>
<dbReference type="SUPFAM" id="SSF55811">
    <property type="entry name" value="Nudix"/>
    <property type="match status" value="1"/>
</dbReference>
<evidence type="ECO:0000313" key="5">
    <source>
        <dbReference type="EMBL" id="SEN19236.1"/>
    </source>
</evidence>
<feature type="domain" description="Nudix hydrolase" evidence="4">
    <location>
        <begin position="28"/>
        <end position="160"/>
    </location>
</feature>
<evidence type="ECO:0000256" key="2">
    <source>
        <dbReference type="ARBA" id="ARBA00022801"/>
    </source>
</evidence>
<organism evidence="5 6">
    <name type="scientific">Paracoccus alcaliphilus</name>
    <dbReference type="NCBI Taxonomy" id="34002"/>
    <lineage>
        <taxon>Bacteria</taxon>
        <taxon>Pseudomonadati</taxon>
        <taxon>Pseudomonadota</taxon>
        <taxon>Alphaproteobacteria</taxon>
        <taxon>Rhodobacterales</taxon>
        <taxon>Paracoccaceae</taxon>
        <taxon>Paracoccus</taxon>
    </lineage>
</organism>
<evidence type="ECO:0000259" key="4">
    <source>
        <dbReference type="PROSITE" id="PS51462"/>
    </source>
</evidence>
<proteinExistence type="inferred from homology"/>
<dbReference type="PROSITE" id="PS51462">
    <property type="entry name" value="NUDIX"/>
    <property type="match status" value="1"/>
</dbReference>
<comment type="similarity">
    <text evidence="3">Belongs to the Nudix hydrolase family.</text>
</comment>
<evidence type="ECO:0000256" key="3">
    <source>
        <dbReference type="RuleBase" id="RU003476"/>
    </source>
</evidence>
<reference evidence="5 6" key="1">
    <citation type="submission" date="2016-10" db="EMBL/GenBank/DDBJ databases">
        <authorList>
            <person name="de Groot N.N."/>
        </authorList>
    </citation>
    <scope>NUCLEOTIDE SEQUENCE [LARGE SCALE GENOMIC DNA]</scope>
    <source>
        <strain evidence="5 6">DSM 8512</strain>
    </source>
</reference>
<dbReference type="AlphaFoldDB" id="A0A1H8EIJ2"/>
<keyword evidence="6" id="KW-1185">Reference proteome</keyword>
<dbReference type="EMBL" id="FODE01000002">
    <property type="protein sequence ID" value="SEN19236.1"/>
    <property type="molecule type" value="Genomic_DNA"/>
</dbReference>
<comment type="cofactor">
    <cofactor evidence="1">
        <name>Mg(2+)</name>
        <dbReference type="ChEBI" id="CHEBI:18420"/>
    </cofactor>
</comment>
<dbReference type="PRINTS" id="PR00502">
    <property type="entry name" value="NUDIXFAMILY"/>
</dbReference>
<dbReference type="GO" id="GO:0016787">
    <property type="term" value="F:hydrolase activity"/>
    <property type="evidence" value="ECO:0007669"/>
    <property type="project" value="UniProtKB-KW"/>
</dbReference>
<dbReference type="InterPro" id="IPR020476">
    <property type="entry name" value="Nudix_hydrolase"/>
</dbReference>
<dbReference type="Proteomes" id="UP000199054">
    <property type="component" value="Unassembled WGS sequence"/>
</dbReference>
<protein>
    <submittedName>
        <fullName evidence="5">ADP-ribose pyrophosphatase YjhB, NUDIX family</fullName>
    </submittedName>
</protein>
<name>A0A1H8EIJ2_9RHOB</name>
<dbReference type="PANTHER" id="PTHR43736:SF1">
    <property type="entry name" value="DIHYDRONEOPTERIN TRIPHOSPHATE DIPHOSPHATASE"/>
    <property type="match status" value="1"/>
</dbReference>
<dbReference type="InterPro" id="IPR020084">
    <property type="entry name" value="NUDIX_hydrolase_CS"/>
</dbReference>
<sequence>MNSHSCESCPASGIMTGMPEVHASFPARPITAVLAVVIRDDQILLVQRANPPDVGLWGFPGGKVEFGETLLAAAERELLEETGVRAAARRVIDAVDAYDRFEDGRLRQHFVLIAVQCQWQQGEPVADDDAMDAKWVPIQEMETALDLSRDVAAVARRAALLA</sequence>
<evidence type="ECO:0000313" key="6">
    <source>
        <dbReference type="Proteomes" id="UP000199054"/>
    </source>
</evidence>
<keyword evidence="2 3" id="KW-0378">Hydrolase</keyword>
<gene>
    <name evidence="5" type="ORF">SAMN04489859_100298</name>
</gene>
<dbReference type="InterPro" id="IPR015797">
    <property type="entry name" value="NUDIX_hydrolase-like_dom_sf"/>
</dbReference>
<dbReference type="PANTHER" id="PTHR43736">
    <property type="entry name" value="ADP-RIBOSE PYROPHOSPHATASE"/>
    <property type="match status" value="1"/>
</dbReference>